<dbReference type="InterPro" id="IPR032567">
    <property type="entry name" value="RTL1-rel"/>
</dbReference>
<dbReference type="OrthoDB" id="10669090at2759"/>
<dbReference type="GO" id="GO:0003676">
    <property type="term" value="F:nucleic acid binding"/>
    <property type="evidence" value="ECO:0007669"/>
    <property type="project" value="InterPro"/>
</dbReference>
<reference evidence="3 4" key="1">
    <citation type="journal article" date="2020" name="Genome Biol. Evol.">
        <title>Comparative genomics of strictly vertically transmitted, feminizing microsporidia endosymbionts of amphipod crustaceans.</title>
        <authorList>
            <person name="Cormier A."/>
            <person name="Chebbi M.A."/>
            <person name="Giraud I."/>
            <person name="Wattier R."/>
            <person name="Teixeira M."/>
            <person name="Gilbert C."/>
            <person name="Rigaud T."/>
            <person name="Cordaux R."/>
        </authorList>
    </citation>
    <scope>NUCLEOTIDE SEQUENCE [LARGE SCALE GENOMIC DNA]</scope>
    <source>
        <strain evidence="3 4">Ou3-Ou53</strain>
    </source>
</reference>
<keyword evidence="1" id="KW-0862">Zinc</keyword>
<accession>A0A9P6GWF2</accession>
<dbReference type="SMART" id="SM00343">
    <property type="entry name" value="ZnF_C2HC"/>
    <property type="match status" value="1"/>
</dbReference>
<evidence type="ECO:0000313" key="3">
    <source>
        <dbReference type="EMBL" id="KAF9760911.1"/>
    </source>
</evidence>
<dbReference type="Gene3D" id="3.10.10.10">
    <property type="entry name" value="HIV Type 1 Reverse Transcriptase, subunit A, domain 1"/>
    <property type="match status" value="1"/>
</dbReference>
<dbReference type="PANTHER" id="PTHR15503:SF22">
    <property type="entry name" value="TRANSPOSON TY3-I GAG POLYPROTEIN"/>
    <property type="match status" value="1"/>
</dbReference>
<dbReference type="Proteomes" id="UP000740883">
    <property type="component" value="Unassembled WGS sequence"/>
</dbReference>
<dbReference type="InterPro" id="IPR036875">
    <property type="entry name" value="Znf_CCHC_sf"/>
</dbReference>
<keyword evidence="1" id="KW-0863">Zinc-finger</keyword>
<keyword evidence="4" id="KW-1185">Reference proteome</keyword>
<evidence type="ECO:0000256" key="1">
    <source>
        <dbReference type="PROSITE-ProRule" id="PRU00047"/>
    </source>
</evidence>
<dbReference type="PROSITE" id="PS50158">
    <property type="entry name" value="ZF_CCHC"/>
    <property type="match status" value="1"/>
</dbReference>
<dbReference type="SUPFAM" id="SSF50630">
    <property type="entry name" value="Acid proteases"/>
    <property type="match status" value="1"/>
</dbReference>
<dbReference type="Pfam" id="PF13975">
    <property type="entry name" value="gag-asp_proteas"/>
    <property type="match status" value="1"/>
</dbReference>
<dbReference type="CDD" id="cd00303">
    <property type="entry name" value="retropepsin_like"/>
    <property type="match status" value="1"/>
</dbReference>
<name>A0A9P6GWF2_9MICR</name>
<dbReference type="PANTHER" id="PTHR15503">
    <property type="entry name" value="LDOC1 RELATED"/>
    <property type="match status" value="1"/>
</dbReference>
<protein>
    <submittedName>
        <fullName evidence="3">Transposon Ty3-I Gag-Pol polyprotein</fullName>
    </submittedName>
</protein>
<dbReference type="InterPro" id="IPR001878">
    <property type="entry name" value="Znf_CCHC"/>
</dbReference>
<comment type="caution">
    <text evidence="3">The sequence shown here is derived from an EMBL/GenBank/DDBJ whole genome shotgun (WGS) entry which is preliminary data.</text>
</comment>
<evidence type="ECO:0000313" key="4">
    <source>
        <dbReference type="Proteomes" id="UP000740883"/>
    </source>
</evidence>
<gene>
    <name evidence="3" type="primary">TY3B-I_12</name>
    <name evidence="3" type="ORF">NGRA_2958</name>
</gene>
<keyword evidence="1" id="KW-0479">Metal-binding</keyword>
<evidence type="ECO:0000259" key="2">
    <source>
        <dbReference type="PROSITE" id="PS50158"/>
    </source>
</evidence>
<dbReference type="InterPro" id="IPR043502">
    <property type="entry name" value="DNA/RNA_pol_sf"/>
</dbReference>
<organism evidence="3 4">
    <name type="scientific">Nosema granulosis</name>
    <dbReference type="NCBI Taxonomy" id="83296"/>
    <lineage>
        <taxon>Eukaryota</taxon>
        <taxon>Fungi</taxon>
        <taxon>Fungi incertae sedis</taxon>
        <taxon>Microsporidia</taxon>
        <taxon>Nosematidae</taxon>
        <taxon>Nosema</taxon>
    </lineage>
</organism>
<dbReference type="Gene3D" id="2.40.70.10">
    <property type="entry name" value="Acid Proteases"/>
    <property type="match status" value="1"/>
</dbReference>
<sequence>MDPEVFIRNLRDWAHINNWNEKRTIYAFRLSMRGEAENWVNSMRDVESLEELIEKFKERFIGKTLVLTIIKDMAKMTYGGTDTVLGFLDKMAGMARRAKLPEDVLVALSLNALPDEMGKLILLNSQGGLTWTNMYQACGNLRNCKSTPTSMVMAINRTGSGEQKRDLRNINCFVCGKRGHMAKNCLQNSFNKRNRSLSVRECEAQEMEEETQNKRDLNYFIHCINKCYVVKVSVNKYIVNALIDSGSMANIIGRELVGKDEIKPTKTRLRTADGSDLKVVGQSSLTIWVEDRKLKTDFYVCDGIKTQCILGMPFLKENKITLTFGETPKLSFGAENKESIGTHRIRTTTDHPVCTPLYKLGLKAEQEASKIVKEYLDEGIIRPSDSAWRAPIILVNKKDGTFRLCIDFRRLNDVTVKDAYPMPRTDEFFDALEGGSNFFKAGPKIRLPPD</sequence>
<dbReference type="InterPro" id="IPR021109">
    <property type="entry name" value="Peptidase_aspartic_dom_sf"/>
</dbReference>
<dbReference type="SUPFAM" id="SSF57756">
    <property type="entry name" value="Retrovirus zinc finger-like domains"/>
    <property type="match status" value="1"/>
</dbReference>
<dbReference type="AlphaFoldDB" id="A0A9P6GWF2"/>
<feature type="domain" description="CCHC-type" evidence="2">
    <location>
        <begin position="172"/>
        <end position="185"/>
    </location>
</feature>
<dbReference type="GO" id="GO:0008270">
    <property type="term" value="F:zinc ion binding"/>
    <property type="evidence" value="ECO:0007669"/>
    <property type="project" value="UniProtKB-KW"/>
</dbReference>
<dbReference type="EMBL" id="SBJO01000479">
    <property type="protein sequence ID" value="KAF9760911.1"/>
    <property type="molecule type" value="Genomic_DNA"/>
</dbReference>
<dbReference type="Pfam" id="PF00098">
    <property type="entry name" value="zf-CCHC"/>
    <property type="match status" value="1"/>
</dbReference>
<dbReference type="SUPFAM" id="SSF56672">
    <property type="entry name" value="DNA/RNA polymerases"/>
    <property type="match status" value="1"/>
</dbReference>
<proteinExistence type="predicted"/>
<dbReference type="Gene3D" id="4.10.60.10">
    <property type="entry name" value="Zinc finger, CCHC-type"/>
    <property type="match status" value="1"/>
</dbReference>